<keyword evidence="1" id="KW-1133">Transmembrane helix</keyword>
<evidence type="ECO:0000256" key="1">
    <source>
        <dbReference type="SAM" id="Phobius"/>
    </source>
</evidence>
<dbReference type="EMBL" id="FLUL01000001">
    <property type="protein sequence ID" value="SBV92499.1"/>
    <property type="molecule type" value="Genomic_DNA"/>
</dbReference>
<sequence length="48" mass="5485">MAGLFIYNDLKGINRVTEKYIQIAVTFVTFSLSLFLAIEIACWLTEDI</sequence>
<feature type="transmembrane region" description="Helical" evidence="1">
    <location>
        <begin position="20"/>
        <end position="44"/>
    </location>
</feature>
<reference evidence="2" key="1">
    <citation type="submission" date="2016-04" db="EMBL/GenBank/DDBJ databases">
        <authorList>
            <person name="Evans L.H."/>
            <person name="Alamgir A."/>
            <person name="Owens N."/>
            <person name="Weber N.D."/>
            <person name="Virtaneva K."/>
            <person name="Barbian K."/>
            <person name="Babar A."/>
            <person name="Rosenke K."/>
        </authorList>
    </citation>
    <scope>NUCLEOTIDE SEQUENCE</scope>
    <source>
        <strain evidence="2">86-2</strain>
    </source>
</reference>
<evidence type="ECO:0000313" key="2">
    <source>
        <dbReference type="EMBL" id="SBV92499.1"/>
    </source>
</evidence>
<name>A0A212IZ70_9BACT</name>
<keyword evidence="1" id="KW-0812">Transmembrane</keyword>
<gene>
    <name evidence="2" type="ORF">KL86DYS2_10373</name>
</gene>
<keyword evidence="1" id="KW-0472">Membrane</keyword>
<proteinExistence type="predicted"/>
<protein>
    <submittedName>
        <fullName evidence="2">Uncharacterized protein</fullName>
    </submittedName>
</protein>
<dbReference type="AlphaFoldDB" id="A0A212IZ70"/>
<organism evidence="2">
    <name type="scientific">uncultured Dysgonomonas sp</name>
    <dbReference type="NCBI Taxonomy" id="206096"/>
    <lineage>
        <taxon>Bacteria</taxon>
        <taxon>Pseudomonadati</taxon>
        <taxon>Bacteroidota</taxon>
        <taxon>Bacteroidia</taxon>
        <taxon>Bacteroidales</taxon>
        <taxon>Dysgonomonadaceae</taxon>
        <taxon>Dysgonomonas</taxon>
        <taxon>environmental samples</taxon>
    </lineage>
</organism>
<accession>A0A212IZ70</accession>